<keyword evidence="4" id="KW-1185">Reference proteome</keyword>
<evidence type="ECO:0000313" key="3">
    <source>
        <dbReference type="EMBL" id="KAK9914951.1"/>
    </source>
</evidence>
<comment type="caution">
    <text evidence="3">The sequence shown here is derived from an EMBL/GenBank/DDBJ whole genome shotgun (WGS) entry which is preliminary data.</text>
</comment>
<organism evidence="3 4">
    <name type="scientific">Coccomyxa subellipsoidea</name>
    <dbReference type="NCBI Taxonomy" id="248742"/>
    <lineage>
        <taxon>Eukaryota</taxon>
        <taxon>Viridiplantae</taxon>
        <taxon>Chlorophyta</taxon>
        <taxon>core chlorophytes</taxon>
        <taxon>Trebouxiophyceae</taxon>
        <taxon>Trebouxiophyceae incertae sedis</taxon>
        <taxon>Coccomyxaceae</taxon>
        <taxon>Coccomyxa</taxon>
    </lineage>
</organism>
<dbReference type="EMBL" id="JALJOT010000005">
    <property type="protein sequence ID" value="KAK9914951.1"/>
    <property type="molecule type" value="Genomic_DNA"/>
</dbReference>
<protein>
    <recommendedName>
        <fullName evidence="2">DNA replication factor RFC1 C-terminal domain-containing protein</fullName>
    </recommendedName>
</protein>
<sequence length="133" mass="14990">MPKEYCLSREELDFVMSVTHFKSKAEWSEDLMKGVETKVKSAFTRTFNQTGSRARCNIAVDEFKRKRGRGKGAAAPSDDLEPYHQQKSWISRTSPADYMRYLISINTGFLAIPFNGGMFGQSLLNSVLAILIA</sequence>
<evidence type="ECO:0000313" key="4">
    <source>
        <dbReference type="Proteomes" id="UP001491310"/>
    </source>
</evidence>
<accession>A0ABR2YTJ6</accession>
<keyword evidence="1" id="KW-0235">DNA replication</keyword>
<dbReference type="InterPro" id="IPR013725">
    <property type="entry name" value="DNA_replication_fac_RFC1_C"/>
</dbReference>
<evidence type="ECO:0000256" key="1">
    <source>
        <dbReference type="ARBA" id="ARBA00022705"/>
    </source>
</evidence>
<dbReference type="Pfam" id="PF08519">
    <property type="entry name" value="RFC1"/>
    <property type="match status" value="1"/>
</dbReference>
<evidence type="ECO:0000259" key="2">
    <source>
        <dbReference type="Pfam" id="PF08519"/>
    </source>
</evidence>
<reference evidence="3 4" key="1">
    <citation type="journal article" date="2024" name="Nat. Commun.">
        <title>Phylogenomics reveals the evolutionary origins of lichenization in chlorophyte algae.</title>
        <authorList>
            <person name="Puginier C."/>
            <person name="Libourel C."/>
            <person name="Otte J."/>
            <person name="Skaloud P."/>
            <person name="Haon M."/>
            <person name="Grisel S."/>
            <person name="Petersen M."/>
            <person name="Berrin J.G."/>
            <person name="Delaux P.M."/>
            <person name="Dal Grande F."/>
            <person name="Keller J."/>
        </authorList>
    </citation>
    <scope>NUCLEOTIDE SEQUENCE [LARGE SCALE GENOMIC DNA]</scope>
    <source>
        <strain evidence="3 4">SAG 216-7</strain>
    </source>
</reference>
<gene>
    <name evidence="3" type="ORF">WJX75_002807</name>
</gene>
<name>A0ABR2YTJ6_9CHLO</name>
<proteinExistence type="predicted"/>
<feature type="domain" description="DNA replication factor RFC1 C-terminal" evidence="2">
    <location>
        <begin position="3"/>
        <end position="49"/>
    </location>
</feature>
<dbReference type="Proteomes" id="UP001491310">
    <property type="component" value="Unassembled WGS sequence"/>
</dbReference>